<evidence type="ECO:0000256" key="3">
    <source>
        <dbReference type="ARBA" id="ARBA00023163"/>
    </source>
</evidence>
<dbReference type="RefSeq" id="WP_068686275.1">
    <property type="nucleotide sequence ID" value="NZ_LYPA01000072.1"/>
</dbReference>
<dbReference type="PROSITE" id="PS50977">
    <property type="entry name" value="HTH_TETR_2"/>
    <property type="match status" value="1"/>
</dbReference>
<evidence type="ECO:0000313" key="6">
    <source>
        <dbReference type="EMBL" id="OBR63456.1"/>
    </source>
</evidence>
<dbReference type="OrthoDB" id="66596at2"/>
<dbReference type="InterPro" id="IPR009057">
    <property type="entry name" value="Homeodomain-like_sf"/>
</dbReference>
<feature type="DNA-binding region" description="H-T-H motif" evidence="4">
    <location>
        <begin position="29"/>
        <end position="48"/>
    </location>
</feature>
<evidence type="ECO:0000256" key="2">
    <source>
        <dbReference type="ARBA" id="ARBA00023125"/>
    </source>
</evidence>
<proteinExistence type="predicted"/>
<organism evidence="6 7">
    <name type="scientific">Paenibacillus oryzae</name>
    <dbReference type="NCBI Taxonomy" id="1844972"/>
    <lineage>
        <taxon>Bacteria</taxon>
        <taxon>Bacillati</taxon>
        <taxon>Bacillota</taxon>
        <taxon>Bacilli</taxon>
        <taxon>Bacillales</taxon>
        <taxon>Paenibacillaceae</taxon>
        <taxon>Paenibacillus</taxon>
    </lineage>
</organism>
<keyword evidence="1" id="KW-0805">Transcription regulation</keyword>
<keyword evidence="7" id="KW-1185">Reference proteome</keyword>
<gene>
    <name evidence="6" type="ORF">A7K91_16975</name>
</gene>
<dbReference type="EMBL" id="LYPA01000072">
    <property type="protein sequence ID" value="OBR63456.1"/>
    <property type="molecule type" value="Genomic_DNA"/>
</dbReference>
<reference evidence="6 7" key="1">
    <citation type="submission" date="2016-05" db="EMBL/GenBank/DDBJ databases">
        <title>Paenibacillus oryzae. sp. nov., isolated from the rice root.</title>
        <authorList>
            <person name="Zhang J."/>
            <person name="Zhang X."/>
        </authorList>
    </citation>
    <scope>NUCLEOTIDE SEQUENCE [LARGE SCALE GENOMIC DNA]</scope>
    <source>
        <strain evidence="6 7">1DrF-4</strain>
    </source>
</reference>
<sequence length="194" mass="21905">MPPAIKITKEAISESAFQLTRESGIQAVNARELAKRLGCSTQPIFRVYENMEQLKQELYRRAEAAYEGHLNEGMNHPIPFLGIGLAYIDFAQREKNLFKLLFMSEHYEVKSVFDMVQGDDNDAVVGMIAAQSGLDMESARRLFVNTWLITHGIASLSATNTFDLDKAETENILKDTFLSLNMYLKSKQPPPPDE</sequence>
<comment type="caution">
    <text evidence="6">The sequence shown here is derived from an EMBL/GenBank/DDBJ whole genome shotgun (WGS) entry which is preliminary data.</text>
</comment>
<dbReference type="GO" id="GO:0003677">
    <property type="term" value="F:DNA binding"/>
    <property type="evidence" value="ECO:0007669"/>
    <property type="project" value="UniProtKB-UniRule"/>
</dbReference>
<dbReference type="InterPro" id="IPR001647">
    <property type="entry name" value="HTH_TetR"/>
</dbReference>
<evidence type="ECO:0000259" key="5">
    <source>
        <dbReference type="PROSITE" id="PS50977"/>
    </source>
</evidence>
<dbReference type="InterPro" id="IPR025996">
    <property type="entry name" value="MT1864/Rv1816-like_C"/>
</dbReference>
<accession>A0A1A5YCW3</accession>
<protein>
    <recommendedName>
        <fullName evidence="5">HTH tetR-type domain-containing protein</fullName>
    </recommendedName>
</protein>
<dbReference type="Proteomes" id="UP000092024">
    <property type="component" value="Unassembled WGS sequence"/>
</dbReference>
<evidence type="ECO:0000256" key="1">
    <source>
        <dbReference type="ARBA" id="ARBA00023015"/>
    </source>
</evidence>
<dbReference type="STRING" id="1844972.A7K91_16975"/>
<dbReference type="AlphaFoldDB" id="A0A1A5YCW3"/>
<keyword evidence="3" id="KW-0804">Transcription</keyword>
<dbReference type="InterPro" id="IPR036271">
    <property type="entry name" value="Tet_transcr_reg_TetR-rel_C_sf"/>
</dbReference>
<dbReference type="SUPFAM" id="SSF46689">
    <property type="entry name" value="Homeodomain-like"/>
    <property type="match status" value="1"/>
</dbReference>
<keyword evidence="2 4" id="KW-0238">DNA-binding</keyword>
<name>A0A1A5YCW3_9BACL</name>
<dbReference type="Pfam" id="PF13305">
    <property type="entry name" value="TetR_C_33"/>
    <property type="match status" value="1"/>
</dbReference>
<evidence type="ECO:0000256" key="4">
    <source>
        <dbReference type="PROSITE-ProRule" id="PRU00335"/>
    </source>
</evidence>
<feature type="domain" description="HTH tetR-type" evidence="5">
    <location>
        <begin position="6"/>
        <end position="66"/>
    </location>
</feature>
<dbReference type="Gene3D" id="1.10.357.10">
    <property type="entry name" value="Tetracycline Repressor, domain 2"/>
    <property type="match status" value="1"/>
</dbReference>
<evidence type="ECO:0000313" key="7">
    <source>
        <dbReference type="Proteomes" id="UP000092024"/>
    </source>
</evidence>
<dbReference type="SUPFAM" id="SSF48498">
    <property type="entry name" value="Tetracyclin repressor-like, C-terminal domain"/>
    <property type="match status" value="1"/>
</dbReference>